<name>A0AAD3Y5I1_NEPGR</name>
<proteinExistence type="predicted"/>
<dbReference type="AlphaFoldDB" id="A0AAD3Y5I1"/>
<sequence>MLVTTTPCPKIPPKAPTAIHLGDHHELIHNERTTWLTNQPSANQQGKPPHPKRKPILGDHHEGGSQIPHLREPITLKQQSMAHPKEESTG</sequence>
<reference evidence="2" key="1">
    <citation type="submission" date="2023-05" db="EMBL/GenBank/DDBJ databases">
        <title>Nepenthes gracilis genome sequencing.</title>
        <authorList>
            <person name="Fukushima K."/>
        </authorList>
    </citation>
    <scope>NUCLEOTIDE SEQUENCE</scope>
    <source>
        <strain evidence="2">SING2019-196</strain>
    </source>
</reference>
<feature type="region of interest" description="Disordered" evidence="1">
    <location>
        <begin position="36"/>
        <end position="90"/>
    </location>
</feature>
<protein>
    <submittedName>
        <fullName evidence="2">Uncharacterized protein</fullName>
    </submittedName>
</protein>
<keyword evidence="3" id="KW-1185">Reference proteome</keyword>
<comment type="caution">
    <text evidence="2">The sequence shown here is derived from an EMBL/GenBank/DDBJ whole genome shotgun (WGS) entry which is preliminary data.</text>
</comment>
<feature type="compositionally biased region" description="Polar residues" evidence="1">
    <location>
        <begin position="36"/>
        <end position="46"/>
    </location>
</feature>
<feature type="compositionally biased region" description="Basic and acidic residues" evidence="1">
    <location>
        <begin position="56"/>
        <end position="74"/>
    </location>
</feature>
<evidence type="ECO:0000313" key="2">
    <source>
        <dbReference type="EMBL" id="GMH28260.1"/>
    </source>
</evidence>
<organism evidence="2 3">
    <name type="scientific">Nepenthes gracilis</name>
    <name type="common">Slender pitcher plant</name>
    <dbReference type="NCBI Taxonomy" id="150966"/>
    <lineage>
        <taxon>Eukaryota</taxon>
        <taxon>Viridiplantae</taxon>
        <taxon>Streptophyta</taxon>
        <taxon>Embryophyta</taxon>
        <taxon>Tracheophyta</taxon>
        <taxon>Spermatophyta</taxon>
        <taxon>Magnoliopsida</taxon>
        <taxon>eudicotyledons</taxon>
        <taxon>Gunneridae</taxon>
        <taxon>Pentapetalae</taxon>
        <taxon>Caryophyllales</taxon>
        <taxon>Nepenthaceae</taxon>
        <taxon>Nepenthes</taxon>
    </lineage>
</organism>
<gene>
    <name evidence="2" type="ORF">Nepgr_030103</name>
</gene>
<accession>A0AAD3Y5I1</accession>
<evidence type="ECO:0000313" key="3">
    <source>
        <dbReference type="Proteomes" id="UP001279734"/>
    </source>
</evidence>
<dbReference type="EMBL" id="BSYO01000034">
    <property type="protein sequence ID" value="GMH28260.1"/>
    <property type="molecule type" value="Genomic_DNA"/>
</dbReference>
<dbReference type="Proteomes" id="UP001279734">
    <property type="component" value="Unassembled WGS sequence"/>
</dbReference>
<evidence type="ECO:0000256" key="1">
    <source>
        <dbReference type="SAM" id="MobiDB-lite"/>
    </source>
</evidence>